<organism evidence="1">
    <name type="scientific">viral metagenome</name>
    <dbReference type="NCBI Taxonomy" id="1070528"/>
    <lineage>
        <taxon>unclassified sequences</taxon>
        <taxon>metagenomes</taxon>
        <taxon>organismal metagenomes</taxon>
    </lineage>
</organism>
<sequence length="336" mass="38733">MEPVGKDHFREAFSSWITRAVAGERSVLFALESHLTNDPSVIERQMTIGRHHDFLESILSQVDKSLLSVLSECDETLDRYTDIFLSQPLNSRPHYMYNRFLMREHEVTPIFSSQTTDLRQSTDSDDVEDARRYLTEIDEALIHKPVVVFYVGIAHYKSLLNLFLKNESNLGVNLFVYNLTSLSKVMQTFREKDQLYLKRFAPVVEEESFIQVGKQIEDRYPQVEPDQSLNNEYRRAVFYQHGHPNGTRVVLSGLSTVSMNGKKGTITSRAITKNGATRQGVVIDGSREPIAVKLENLKSAQFGGKYKNKTNKTLTSKKYKRRRLTRQKCKLWKQTT</sequence>
<name>A0A6C0I5F4_9ZZZZ</name>
<protein>
    <submittedName>
        <fullName evidence="1">Uncharacterized protein</fullName>
    </submittedName>
</protein>
<dbReference type="EMBL" id="MN740093">
    <property type="protein sequence ID" value="QHT87596.1"/>
    <property type="molecule type" value="Genomic_DNA"/>
</dbReference>
<reference evidence="1" key="1">
    <citation type="journal article" date="2020" name="Nature">
        <title>Giant virus diversity and host interactions through global metagenomics.</title>
        <authorList>
            <person name="Schulz F."/>
            <person name="Roux S."/>
            <person name="Paez-Espino D."/>
            <person name="Jungbluth S."/>
            <person name="Walsh D.A."/>
            <person name="Denef V.J."/>
            <person name="McMahon K.D."/>
            <person name="Konstantinidis K.T."/>
            <person name="Eloe-Fadrosh E.A."/>
            <person name="Kyrpides N.C."/>
            <person name="Woyke T."/>
        </authorList>
    </citation>
    <scope>NUCLEOTIDE SEQUENCE</scope>
    <source>
        <strain evidence="1">GVMAG-M-3300023184-190</strain>
    </source>
</reference>
<dbReference type="AlphaFoldDB" id="A0A6C0I5F4"/>
<evidence type="ECO:0000313" key="1">
    <source>
        <dbReference type="EMBL" id="QHT87596.1"/>
    </source>
</evidence>
<accession>A0A6C0I5F4</accession>
<proteinExistence type="predicted"/>